<keyword evidence="3" id="KW-1185">Reference proteome</keyword>
<accession>A0A1W0WD89</accession>
<dbReference type="EMBL" id="MTYJ01000129">
    <property type="protein sequence ID" value="OQV13174.1"/>
    <property type="molecule type" value="Genomic_DNA"/>
</dbReference>
<dbReference type="InterPro" id="IPR032675">
    <property type="entry name" value="LRR_dom_sf"/>
</dbReference>
<dbReference type="SUPFAM" id="SSF81383">
    <property type="entry name" value="F-box domain"/>
    <property type="match status" value="1"/>
</dbReference>
<dbReference type="InterPro" id="IPR036047">
    <property type="entry name" value="F-box-like_dom_sf"/>
</dbReference>
<dbReference type="CDD" id="cd22104">
    <property type="entry name" value="F-box_FBXO33"/>
    <property type="match status" value="1"/>
</dbReference>
<dbReference type="PANTHER" id="PTHR20872:SF1">
    <property type="entry name" value="F-BOX DOMAIN-CONTAINING PROTEIN"/>
    <property type="match status" value="1"/>
</dbReference>
<dbReference type="Proteomes" id="UP000192578">
    <property type="component" value="Unassembled WGS sequence"/>
</dbReference>
<evidence type="ECO:0000259" key="1">
    <source>
        <dbReference type="PROSITE" id="PS50181"/>
    </source>
</evidence>
<dbReference type="PANTHER" id="PTHR20872">
    <property type="match status" value="1"/>
</dbReference>
<dbReference type="SUPFAM" id="SSF52047">
    <property type="entry name" value="RNI-like"/>
    <property type="match status" value="1"/>
</dbReference>
<feature type="domain" description="F-box" evidence="1">
    <location>
        <begin position="13"/>
        <end position="59"/>
    </location>
</feature>
<reference evidence="3" key="1">
    <citation type="submission" date="2017-01" db="EMBL/GenBank/DDBJ databases">
        <title>Comparative genomics of anhydrobiosis in the tardigrade Hypsibius dujardini.</title>
        <authorList>
            <person name="Yoshida Y."/>
            <person name="Koutsovoulos G."/>
            <person name="Laetsch D."/>
            <person name="Stevens L."/>
            <person name="Kumar S."/>
            <person name="Horikawa D."/>
            <person name="Ishino K."/>
            <person name="Komine S."/>
            <person name="Tomita M."/>
            <person name="Blaxter M."/>
            <person name="Arakawa K."/>
        </authorList>
    </citation>
    <scope>NUCLEOTIDE SEQUENCE [LARGE SCALE GENOMIC DNA]</scope>
    <source>
        <strain evidence="3">Z151</strain>
    </source>
</reference>
<name>A0A1W0WD89_HYPEX</name>
<sequence>MEDRSSLRPYRSEYRYDLLPDLVVERIFCYLPKRSRYEAAQTCKAWLRVLYFPALWKTFTLREKTLTRSRFDYYKGPQDCLSHILTKACLKRVGRHFRRIKVQPIANFLNLFEFMGLVDSYIKFFVEAEVKGEERYPLPHLVAFEFSFACQIRNRESIRVFGTGGKILETLTTLLGSFQGLKELRLENLLLDRFEAPTLLNSIYESCSESLVNLSILNCAQFNYYWMHCGLFLNLRCLTVSANHLHTDLIYLVGNLDKLAEFHVVQTEFTRAPVVLTYYDWEPMRTTGKSIRMFLEARGKTKEELAWQERAPVFAVAYSTPYARLSPQTALEIIHQYGSTLTAYCQFGLPRFPYKRNRPFDSRCDSQLLLMVRTCNRLRTVVIHELICISTLLLLVHYGKDHLRELYVRRNAVLRRDDWKSDSDSLTEEFKAWLRLTSKSYDTFEEEISRMWGKRWRALSDLEFRQLKLSHLEM</sequence>
<dbReference type="AlphaFoldDB" id="A0A1W0WD89"/>
<comment type="caution">
    <text evidence="2">The sequence shown here is derived from an EMBL/GenBank/DDBJ whole genome shotgun (WGS) entry which is preliminary data.</text>
</comment>
<proteinExistence type="predicted"/>
<dbReference type="InterPro" id="IPR001810">
    <property type="entry name" value="F-box_dom"/>
</dbReference>
<gene>
    <name evidence="2" type="ORF">BV898_12603</name>
</gene>
<protein>
    <recommendedName>
        <fullName evidence="1">F-box domain-containing protein</fullName>
    </recommendedName>
</protein>
<dbReference type="Gene3D" id="3.80.10.10">
    <property type="entry name" value="Ribonuclease Inhibitor"/>
    <property type="match status" value="1"/>
</dbReference>
<organism evidence="2 3">
    <name type="scientific">Hypsibius exemplaris</name>
    <name type="common">Freshwater tardigrade</name>
    <dbReference type="NCBI Taxonomy" id="2072580"/>
    <lineage>
        <taxon>Eukaryota</taxon>
        <taxon>Metazoa</taxon>
        <taxon>Ecdysozoa</taxon>
        <taxon>Tardigrada</taxon>
        <taxon>Eutardigrada</taxon>
        <taxon>Parachela</taxon>
        <taxon>Hypsibioidea</taxon>
        <taxon>Hypsibiidae</taxon>
        <taxon>Hypsibius</taxon>
    </lineage>
</organism>
<evidence type="ECO:0000313" key="3">
    <source>
        <dbReference type="Proteomes" id="UP000192578"/>
    </source>
</evidence>
<dbReference type="OrthoDB" id="9974792at2759"/>
<dbReference type="Pfam" id="PF12937">
    <property type="entry name" value="F-box-like"/>
    <property type="match status" value="1"/>
</dbReference>
<evidence type="ECO:0000313" key="2">
    <source>
        <dbReference type="EMBL" id="OQV13174.1"/>
    </source>
</evidence>
<dbReference type="PROSITE" id="PS50181">
    <property type="entry name" value="FBOX"/>
    <property type="match status" value="1"/>
</dbReference>